<feature type="compositionally biased region" description="Polar residues" evidence="1">
    <location>
        <begin position="8"/>
        <end position="21"/>
    </location>
</feature>
<dbReference type="Pfam" id="PF24925">
    <property type="entry name" value="DUF7746"/>
    <property type="match status" value="1"/>
</dbReference>
<name>A0A9J5WAU2_SOLCO</name>
<dbReference type="PANTHER" id="PTHR33054:SF12">
    <property type="entry name" value="ZINC KNUCKLE FAMILY PROTEIN"/>
    <property type="match status" value="1"/>
</dbReference>
<keyword evidence="4" id="KW-1185">Reference proteome</keyword>
<proteinExistence type="predicted"/>
<evidence type="ECO:0000313" key="3">
    <source>
        <dbReference type="EMBL" id="KAG5572431.1"/>
    </source>
</evidence>
<evidence type="ECO:0000256" key="1">
    <source>
        <dbReference type="SAM" id="MobiDB-lite"/>
    </source>
</evidence>
<comment type="caution">
    <text evidence="3">The sequence shown here is derived from an EMBL/GenBank/DDBJ whole genome shotgun (WGS) entry which is preliminary data.</text>
</comment>
<evidence type="ECO:0000313" key="4">
    <source>
        <dbReference type="Proteomes" id="UP000824120"/>
    </source>
</evidence>
<dbReference type="PANTHER" id="PTHR33054">
    <property type="entry name" value="CCHC-TYPE DOMAIN-CONTAINING PROTEIN"/>
    <property type="match status" value="1"/>
</dbReference>
<feature type="domain" description="DUF7746" evidence="2">
    <location>
        <begin position="125"/>
        <end position="158"/>
    </location>
</feature>
<dbReference type="AlphaFoldDB" id="A0A9J5WAU2"/>
<accession>A0A9J5WAU2</accession>
<dbReference type="Proteomes" id="UP000824120">
    <property type="component" value="Chromosome 12"/>
</dbReference>
<dbReference type="OrthoDB" id="1735266at2759"/>
<organism evidence="3 4">
    <name type="scientific">Solanum commersonii</name>
    <name type="common">Commerson's wild potato</name>
    <name type="synonym">Commerson's nightshade</name>
    <dbReference type="NCBI Taxonomy" id="4109"/>
    <lineage>
        <taxon>Eukaryota</taxon>
        <taxon>Viridiplantae</taxon>
        <taxon>Streptophyta</taxon>
        <taxon>Embryophyta</taxon>
        <taxon>Tracheophyta</taxon>
        <taxon>Spermatophyta</taxon>
        <taxon>Magnoliopsida</taxon>
        <taxon>eudicotyledons</taxon>
        <taxon>Gunneridae</taxon>
        <taxon>Pentapetalae</taxon>
        <taxon>asterids</taxon>
        <taxon>lamiids</taxon>
        <taxon>Solanales</taxon>
        <taxon>Solanaceae</taxon>
        <taxon>Solanoideae</taxon>
        <taxon>Solaneae</taxon>
        <taxon>Solanum</taxon>
    </lineage>
</organism>
<gene>
    <name evidence="3" type="ORF">H5410_062197</name>
</gene>
<sequence>MDLKPSEKASTSKQPSKLSTTVQHPLEIQDFVFKPLFDLEELPNKKFSEFGVKPIDLEENFANEIEKSFDFKNQVDLEINKLRGHPKKNSGNTGFAYNPNMHTYYYSRPTPQDVLIEEHDWNQTNTSYSGFTGQLRGWWDNYISVEAKAVVINATSDTEGVDNLGMALVKIREDVVYTLVLTILEHFNGIFTNQYETLHSLLNGLRRRHLGEFLWYKDTYLSRVMELPKNGLNHWKAKFIDGLPLYLLRELKRLLELSKELFHQTFTYG</sequence>
<evidence type="ECO:0000259" key="2">
    <source>
        <dbReference type="Pfam" id="PF24925"/>
    </source>
</evidence>
<dbReference type="EMBL" id="JACXVP010000012">
    <property type="protein sequence ID" value="KAG5572431.1"/>
    <property type="molecule type" value="Genomic_DNA"/>
</dbReference>
<dbReference type="InterPro" id="IPR056648">
    <property type="entry name" value="DUF7746"/>
</dbReference>
<reference evidence="3 4" key="1">
    <citation type="submission" date="2020-09" db="EMBL/GenBank/DDBJ databases">
        <title>De no assembly of potato wild relative species, Solanum commersonii.</title>
        <authorList>
            <person name="Cho K."/>
        </authorList>
    </citation>
    <scope>NUCLEOTIDE SEQUENCE [LARGE SCALE GENOMIC DNA]</scope>
    <source>
        <strain evidence="3">LZ3.2</strain>
        <tissue evidence="3">Leaf</tissue>
    </source>
</reference>
<protein>
    <recommendedName>
        <fullName evidence="2">DUF7746 domain-containing protein</fullName>
    </recommendedName>
</protein>
<feature type="region of interest" description="Disordered" evidence="1">
    <location>
        <begin position="1"/>
        <end position="21"/>
    </location>
</feature>